<sequence length="162" mass="18325">MMKRHLPLSFLLCLPLFISLTYSPPLMAASDDACAIWMCLPTGFGEGCDGPHREFRKRTLKHQPAMPRWSSCQKETEVGPPVRDVYTNKTGVAAVIPTHTVCARHDKNGCLSSQYIEEKIIKNRQCRYNSKNGTRTPTGCSHTLNYTEIYKNGFLFGKTAYY</sequence>
<feature type="signal peptide" evidence="1">
    <location>
        <begin position="1"/>
        <end position="28"/>
    </location>
</feature>
<evidence type="ECO:0000256" key="1">
    <source>
        <dbReference type="SAM" id="SignalP"/>
    </source>
</evidence>
<evidence type="ECO:0008006" key="4">
    <source>
        <dbReference type="Google" id="ProtNLM"/>
    </source>
</evidence>
<evidence type="ECO:0000313" key="3">
    <source>
        <dbReference type="Proteomes" id="UP000239273"/>
    </source>
</evidence>
<gene>
    <name evidence="2" type="ORF">BTO23_20655</name>
</gene>
<proteinExistence type="predicted"/>
<evidence type="ECO:0000313" key="2">
    <source>
        <dbReference type="EMBL" id="PQJ83554.1"/>
    </source>
</evidence>
<keyword evidence="1" id="KW-0732">Signal</keyword>
<dbReference type="RefSeq" id="WP_146107817.1">
    <property type="nucleotide sequence ID" value="NZ_BSOU01000014.1"/>
</dbReference>
<dbReference type="EMBL" id="MSCP01000005">
    <property type="protein sequence ID" value="PQJ83554.1"/>
    <property type="molecule type" value="Genomic_DNA"/>
</dbReference>
<feature type="chain" id="PRO_5015683775" description="Conjugal transfer protein TraL" evidence="1">
    <location>
        <begin position="29"/>
        <end position="162"/>
    </location>
</feature>
<name>A0A2S7X161_9GAMM</name>
<dbReference type="AlphaFoldDB" id="A0A2S7X161"/>
<organism evidence="2 3">
    <name type="scientific">Aliivibrio sifiae</name>
    <dbReference type="NCBI Taxonomy" id="566293"/>
    <lineage>
        <taxon>Bacteria</taxon>
        <taxon>Pseudomonadati</taxon>
        <taxon>Pseudomonadota</taxon>
        <taxon>Gammaproteobacteria</taxon>
        <taxon>Vibrionales</taxon>
        <taxon>Vibrionaceae</taxon>
        <taxon>Aliivibrio</taxon>
    </lineage>
</organism>
<comment type="caution">
    <text evidence="2">The sequence shown here is derived from an EMBL/GenBank/DDBJ whole genome shotgun (WGS) entry which is preliminary data.</text>
</comment>
<reference evidence="2 3" key="1">
    <citation type="submission" date="2016-12" db="EMBL/GenBank/DDBJ databases">
        <title>Diversity of luminous bacteria.</title>
        <authorList>
            <person name="Yoshizawa S."/>
            <person name="Kogure K."/>
        </authorList>
    </citation>
    <scope>NUCLEOTIDE SEQUENCE [LARGE SCALE GENOMIC DNA]</scope>
    <source>
        <strain evidence="2 3">NBRC 105001</strain>
    </source>
</reference>
<dbReference type="OrthoDB" id="6197542at2"/>
<accession>A0A2S7X161</accession>
<dbReference type="Proteomes" id="UP000239273">
    <property type="component" value="Unassembled WGS sequence"/>
</dbReference>
<protein>
    <recommendedName>
        <fullName evidence="4">Conjugal transfer protein TraL</fullName>
    </recommendedName>
</protein>